<dbReference type="AlphaFoldDB" id="A0A848NXR5"/>
<dbReference type="Proteomes" id="UP000542405">
    <property type="component" value="Unassembled WGS sequence"/>
</dbReference>
<comment type="caution">
    <text evidence="1">The sequence shown here is derived from an EMBL/GenBank/DDBJ whole genome shotgun (WGS) entry which is preliminary data.</text>
</comment>
<evidence type="ECO:0000313" key="2">
    <source>
        <dbReference type="Proteomes" id="UP000542405"/>
    </source>
</evidence>
<protein>
    <submittedName>
        <fullName evidence="1">Uncharacterized protein</fullName>
    </submittedName>
</protein>
<proteinExistence type="predicted"/>
<organism evidence="1 2">
    <name type="scientific">Achromobacter ruhlandii</name>
    <dbReference type="NCBI Taxonomy" id="72557"/>
    <lineage>
        <taxon>Bacteria</taxon>
        <taxon>Pseudomonadati</taxon>
        <taxon>Pseudomonadota</taxon>
        <taxon>Betaproteobacteria</taxon>
        <taxon>Burkholderiales</taxon>
        <taxon>Alcaligenaceae</taxon>
        <taxon>Achromobacter</taxon>
    </lineage>
</organism>
<evidence type="ECO:0000313" key="1">
    <source>
        <dbReference type="EMBL" id="NMU94205.1"/>
    </source>
</evidence>
<gene>
    <name evidence="1" type="ORF">HGQ98_35090</name>
</gene>
<accession>A0A848NXR5</accession>
<reference evidence="1 2" key="1">
    <citation type="submission" date="2020-04" db="EMBL/GenBank/DDBJ databases">
        <title>Achromobacter ruhlandii genome sequencing and assembly.</title>
        <authorList>
            <person name="Martins R.C.R."/>
            <person name="Perdigao-Neto L.V."/>
            <person name="Levin A.S.S."/>
            <person name="Costa S.F."/>
        </authorList>
    </citation>
    <scope>NUCLEOTIDE SEQUENCE [LARGE SCALE GENOMIC DNA]</scope>
    <source>
        <strain evidence="1 2">9035ralo</strain>
    </source>
</reference>
<dbReference type="PROSITE" id="PS51257">
    <property type="entry name" value="PROKAR_LIPOPROTEIN"/>
    <property type="match status" value="1"/>
</dbReference>
<dbReference type="EMBL" id="JABBZE010001462">
    <property type="protein sequence ID" value="NMU94205.1"/>
    <property type="molecule type" value="Genomic_DNA"/>
</dbReference>
<name>A0A848NXR5_9BURK</name>
<sequence>MGARREGGGVGAWGGGVTGGWVGGCGGMGWSVRAAVWGGGRDGVVLGGAGVADGGGVGAGFGG</sequence>